<name>A0ABZ2KVU6_9BACT</name>
<reference evidence="1" key="1">
    <citation type="submission" date="2021-12" db="EMBL/GenBank/DDBJ databases">
        <title>Discovery of the Pendulisporaceae a myxobacterial family with distinct sporulation behavior and unique specialized metabolism.</title>
        <authorList>
            <person name="Garcia R."/>
            <person name="Popoff A."/>
            <person name="Bader C.D."/>
            <person name="Loehr J."/>
            <person name="Walesch S."/>
            <person name="Walt C."/>
            <person name="Boldt J."/>
            <person name="Bunk B."/>
            <person name="Haeckl F.J.F.P.J."/>
            <person name="Gunesch A.P."/>
            <person name="Birkelbach J."/>
            <person name="Nuebel U."/>
            <person name="Pietschmann T."/>
            <person name="Bach T."/>
            <person name="Mueller R."/>
        </authorList>
    </citation>
    <scope>NUCLEOTIDE SEQUENCE</scope>
    <source>
        <strain evidence="1">MSr11367</strain>
    </source>
</reference>
<accession>A0ABZ2KVU6</accession>
<dbReference type="EMBL" id="CP089983">
    <property type="protein sequence ID" value="WXB02814.1"/>
    <property type="molecule type" value="Genomic_DNA"/>
</dbReference>
<dbReference type="RefSeq" id="WP_394832440.1">
    <property type="nucleotide sequence ID" value="NZ_CP089929.1"/>
</dbReference>
<sequence length="421" mass="45918">MAGGRAWITVGIEYSTKSLLYSFANGVWSFETNADFVHAFNANDVWISNKNRAGRLGSTLLESEDPYDRFYEIAGASPTDVWLHRFTGKSLVHSDGTSLRPVPGLNDSFTDLFIGGTDWGFIGGPGGGFLKRDGAESFVPTSPPPLPGIMNTSMWGTGPADVYSVGSNGSVGVGLAKHWDGCQWSVVDFGRKIGTLRGVWATGSDVWITGYEELPGDRKDGFLLHKDASGKWTYLPQDPHSYYVGVWGSAANDVWFAGPNFMHWDGSTFTKVPLPDERRPTADLLSGSAADDIWAVHLGKSNPLFHYDGRAWTAQPGPEVNFIRSIAKNDVWATSADGSVHHYDGATWRSVGLLPGKRWSSIGSIWANGPNDVWFGENAHWDGSAIQFVHPISSSEDFMNHSMWGDGTLVWTSTGHVHGTR</sequence>
<protein>
    <submittedName>
        <fullName evidence="1">Uncharacterized protein</fullName>
    </submittedName>
</protein>
<evidence type="ECO:0000313" key="1">
    <source>
        <dbReference type="EMBL" id="WXB02814.1"/>
    </source>
</evidence>
<evidence type="ECO:0000313" key="2">
    <source>
        <dbReference type="Proteomes" id="UP001374803"/>
    </source>
</evidence>
<proteinExistence type="predicted"/>
<organism evidence="1 2">
    <name type="scientific">Pendulispora rubella</name>
    <dbReference type="NCBI Taxonomy" id="2741070"/>
    <lineage>
        <taxon>Bacteria</taxon>
        <taxon>Pseudomonadati</taxon>
        <taxon>Myxococcota</taxon>
        <taxon>Myxococcia</taxon>
        <taxon>Myxococcales</taxon>
        <taxon>Sorangiineae</taxon>
        <taxon>Pendulisporaceae</taxon>
        <taxon>Pendulispora</taxon>
    </lineage>
</organism>
<keyword evidence="2" id="KW-1185">Reference proteome</keyword>
<gene>
    <name evidence="1" type="ORF">LVJ94_38620</name>
</gene>
<dbReference type="Proteomes" id="UP001374803">
    <property type="component" value="Chromosome"/>
</dbReference>